<dbReference type="VEuPathDB" id="FungiDB:RhiirFUN_011059"/>
<dbReference type="VEuPathDB" id="FungiDB:RhiirA1_474360"/>
<proteinExistence type="predicted"/>
<reference evidence="1 2" key="1">
    <citation type="submission" date="2015-10" db="EMBL/GenBank/DDBJ databases">
        <title>Genome analyses suggest a sexual origin of heterokaryosis in a supposedly ancient asexual fungus.</title>
        <authorList>
            <person name="Ropars J."/>
            <person name="Sedzielewska K."/>
            <person name="Noel J."/>
            <person name="Charron P."/>
            <person name="Farinelli L."/>
            <person name="Marton T."/>
            <person name="Kruger M."/>
            <person name="Pelin A."/>
            <person name="Brachmann A."/>
            <person name="Corradi N."/>
        </authorList>
    </citation>
    <scope>NUCLEOTIDE SEQUENCE [LARGE SCALE GENOMIC DNA]</scope>
    <source>
        <strain evidence="1 2">A4</strain>
    </source>
</reference>
<dbReference type="Proteomes" id="UP000234323">
    <property type="component" value="Unassembled WGS sequence"/>
</dbReference>
<keyword evidence="2" id="KW-1185">Reference proteome</keyword>
<organism evidence="1 2">
    <name type="scientific">Rhizophagus irregularis</name>
    <dbReference type="NCBI Taxonomy" id="588596"/>
    <lineage>
        <taxon>Eukaryota</taxon>
        <taxon>Fungi</taxon>
        <taxon>Fungi incertae sedis</taxon>
        <taxon>Mucoromycota</taxon>
        <taxon>Glomeromycotina</taxon>
        <taxon>Glomeromycetes</taxon>
        <taxon>Glomerales</taxon>
        <taxon>Glomeraceae</taxon>
        <taxon>Rhizophagus</taxon>
    </lineage>
</organism>
<gene>
    <name evidence="1" type="ORF">RhiirA4_412112</name>
</gene>
<sequence length="63" mass="6950">MSSGEDNIFLHCLIVPCGQLYALPHDQVVQVVTVGRSQAVSVLEATIQSRLRAPFNNICLKIR</sequence>
<dbReference type="AlphaFoldDB" id="A0A2I1HHX5"/>
<evidence type="ECO:0000313" key="2">
    <source>
        <dbReference type="Proteomes" id="UP000234323"/>
    </source>
</evidence>
<name>A0A2I1HHX5_9GLOM</name>
<dbReference type="EMBL" id="LLXI01003007">
    <property type="protein sequence ID" value="PKY58430.1"/>
    <property type="molecule type" value="Genomic_DNA"/>
</dbReference>
<comment type="caution">
    <text evidence="1">The sequence shown here is derived from an EMBL/GenBank/DDBJ whole genome shotgun (WGS) entry which is preliminary data.</text>
</comment>
<protein>
    <submittedName>
        <fullName evidence="1">Uncharacterized protein</fullName>
    </submittedName>
</protein>
<evidence type="ECO:0000313" key="1">
    <source>
        <dbReference type="EMBL" id="PKY58430.1"/>
    </source>
</evidence>
<accession>A0A2I1HHX5</accession>